<evidence type="ECO:0000313" key="3">
    <source>
        <dbReference type="Proteomes" id="UP000325811"/>
    </source>
</evidence>
<organism evidence="2 3">
    <name type="scientific">Paraburkholderia dioscoreae</name>
    <dbReference type="NCBI Taxonomy" id="2604047"/>
    <lineage>
        <taxon>Bacteria</taxon>
        <taxon>Pseudomonadati</taxon>
        <taxon>Pseudomonadota</taxon>
        <taxon>Betaproteobacteria</taxon>
        <taxon>Burkholderiales</taxon>
        <taxon>Burkholderiaceae</taxon>
        <taxon>Paraburkholderia</taxon>
    </lineage>
</organism>
<dbReference type="AlphaFoldDB" id="A0A5Q4ZKD5"/>
<name>A0A5Q4ZKD5_9BURK</name>
<protein>
    <submittedName>
        <fullName evidence="2">Uncharacterized protein</fullName>
    </submittedName>
</protein>
<feature type="region of interest" description="Disordered" evidence="1">
    <location>
        <begin position="1"/>
        <end position="25"/>
    </location>
</feature>
<keyword evidence="3" id="KW-1185">Reference proteome</keyword>
<dbReference type="EMBL" id="LR699553">
    <property type="protein sequence ID" value="VVD28040.1"/>
    <property type="molecule type" value="Genomic_DNA"/>
</dbReference>
<dbReference type="Proteomes" id="UP000325811">
    <property type="component" value="Chromosome I"/>
</dbReference>
<evidence type="ECO:0000256" key="1">
    <source>
        <dbReference type="SAM" id="MobiDB-lite"/>
    </source>
</evidence>
<reference evidence="2 3" key="1">
    <citation type="submission" date="2019-08" db="EMBL/GenBank/DDBJ databases">
        <authorList>
            <person name="Herpell B J."/>
        </authorList>
    </citation>
    <scope>NUCLEOTIDE SEQUENCE [LARGE SCALE GENOMIC DNA]</scope>
    <source>
        <strain evidence="3">Msb3</strain>
    </source>
</reference>
<sequence>MPMGDACGYGTSPKPRRQDGRRQRNCMNRYSWSREAHKSFLKARLFRFFAAGESDAGRRDQYRRSVGDLHEPLSARRVMI</sequence>
<accession>A0A5Q4ZKD5</accession>
<dbReference type="KEGG" id="pdio:PDMSB3_1584"/>
<evidence type="ECO:0000313" key="2">
    <source>
        <dbReference type="EMBL" id="VVD28040.1"/>
    </source>
</evidence>
<gene>
    <name evidence="2" type="ORF">PDMSB3_1584</name>
</gene>
<proteinExistence type="predicted"/>